<accession>A0AAD7I5N9</accession>
<reference evidence="2" key="1">
    <citation type="submission" date="2023-03" db="EMBL/GenBank/DDBJ databases">
        <title>Massive genome expansion in bonnet fungi (Mycena s.s.) driven by repeated elements and novel gene families across ecological guilds.</title>
        <authorList>
            <consortium name="Lawrence Berkeley National Laboratory"/>
            <person name="Harder C.B."/>
            <person name="Miyauchi S."/>
            <person name="Viragh M."/>
            <person name="Kuo A."/>
            <person name="Thoen E."/>
            <person name="Andreopoulos B."/>
            <person name="Lu D."/>
            <person name="Skrede I."/>
            <person name="Drula E."/>
            <person name="Henrissat B."/>
            <person name="Morin E."/>
            <person name="Kohler A."/>
            <person name="Barry K."/>
            <person name="LaButti K."/>
            <person name="Morin E."/>
            <person name="Salamov A."/>
            <person name="Lipzen A."/>
            <person name="Mereny Z."/>
            <person name="Hegedus B."/>
            <person name="Baldrian P."/>
            <person name="Stursova M."/>
            <person name="Weitz H."/>
            <person name="Taylor A."/>
            <person name="Grigoriev I.V."/>
            <person name="Nagy L.G."/>
            <person name="Martin F."/>
            <person name="Kauserud H."/>
        </authorList>
    </citation>
    <scope>NUCLEOTIDE SEQUENCE</scope>
    <source>
        <strain evidence="2">CBHHK182m</strain>
    </source>
</reference>
<comment type="caution">
    <text evidence="2">The sequence shown here is derived from an EMBL/GenBank/DDBJ whole genome shotgun (WGS) entry which is preliminary data.</text>
</comment>
<sequence length="410" mass="44271">MFGSPTSASIEAANSFRVGFQFYPDSPVFLSPTQSLLAKSASSLLSTSGQFLSRAEQNTGQSPFPDMLDPVEYDRRAELQQWVSDGVRVQEDTYNHENDFCGRPMRAALDTLRGPLSPFVDFTAMVAEGVAGLQYTSPMDLGVRIGSRGSSSSPNPGHAPSNLDQSMPSHRGPAAAFQTPSTQAEASASVEELENDERKQRKFSTSLTDASVIKQFAGVRNAKLEGACRVEGIVWAHYAVNASPNCRIKLTIWFVRHISPSTLRPTLSSMITRPPACRHSAASSKITGGTNWPPSFSTSSPCAGYLERAYPEDKNYWNDLLMDPTSDGASDAESDRDMDDYDLGYPTSDEVDNDRDYNTGYAAAGPSRAAAADESSDDSDVDGDGNGPFVTLDCYSYPPGLPGGWGIHLH</sequence>
<feature type="compositionally biased region" description="Acidic residues" evidence="1">
    <location>
        <begin position="330"/>
        <end position="342"/>
    </location>
</feature>
<evidence type="ECO:0000256" key="1">
    <source>
        <dbReference type="SAM" id="MobiDB-lite"/>
    </source>
</evidence>
<feature type="compositionally biased region" description="Low complexity" evidence="1">
    <location>
        <begin position="144"/>
        <end position="153"/>
    </location>
</feature>
<dbReference type="Proteomes" id="UP001215598">
    <property type="component" value="Unassembled WGS sequence"/>
</dbReference>
<feature type="compositionally biased region" description="Acidic residues" evidence="1">
    <location>
        <begin position="374"/>
        <end position="383"/>
    </location>
</feature>
<protein>
    <submittedName>
        <fullName evidence="2">Uncharacterized protein</fullName>
    </submittedName>
</protein>
<organism evidence="2 3">
    <name type="scientific">Mycena metata</name>
    <dbReference type="NCBI Taxonomy" id="1033252"/>
    <lineage>
        <taxon>Eukaryota</taxon>
        <taxon>Fungi</taxon>
        <taxon>Dikarya</taxon>
        <taxon>Basidiomycota</taxon>
        <taxon>Agaricomycotina</taxon>
        <taxon>Agaricomycetes</taxon>
        <taxon>Agaricomycetidae</taxon>
        <taxon>Agaricales</taxon>
        <taxon>Marasmiineae</taxon>
        <taxon>Mycenaceae</taxon>
        <taxon>Mycena</taxon>
    </lineage>
</organism>
<evidence type="ECO:0000313" key="2">
    <source>
        <dbReference type="EMBL" id="KAJ7734678.1"/>
    </source>
</evidence>
<feature type="region of interest" description="Disordered" evidence="1">
    <location>
        <begin position="144"/>
        <end position="202"/>
    </location>
</feature>
<keyword evidence="3" id="KW-1185">Reference proteome</keyword>
<name>A0AAD7I5N9_9AGAR</name>
<dbReference type="EMBL" id="JARKIB010000131">
    <property type="protein sequence ID" value="KAJ7734678.1"/>
    <property type="molecule type" value="Genomic_DNA"/>
</dbReference>
<evidence type="ECO:0000313" key="3">
    <source>
        <dbReference type="Proteomes" id="UP001215598"/>
    </source>
</evidence>
<gene>
    <name evidence="2" type="ORF">B0H16DRAFT_1467523</name>
</gene>
<proteinExistence type="predicted"/>
<dbReference type="AlphaFoldDB" id="A0AAD7I5N9"/>
<feature type="region of interest" description="Disordered" evidence="1">
    <location>
        <begin position="321"/>
        <end position="387"/>
    </location>
</feature>
<feature type="compositionally biased region" description="Low complexity" evidence="1">
    <location>
        <begin position="362"/>
        <end position="373"/>
    </location>
</feature>